<keyword evidence="1" id="KW-0808">Transferase</keyword>
<dbReference type="AlphaFoldDB" id="A0A0M0BMW8"/>
<dbReference type="PANTHER" id="PTHR11692:SF0">
    <property type="entry name" value="BIFUNCTIONAL PURINE BIOSYNTHESIS PROTEIN ATIC"/>
    <property type="match status" value="1"/>
</dbReference>
<keyword evidence="2" id="KW-0658">Purine biosynthesis</keyword>
<protein>
    <recommendedName>
        <fullName evidence="7">IMP cyclohydrolase</fullName>
    </recommendedName>
</protein>
<name>A0A0M0BMW8_9ARCH</name>
<evidence type="ECO:0000313" key="6">
    <source>
        <dbReference type="Proteomes" id="UP000037210"/>
    </source>
</evidence>
<keyword evidence="3" id="KW-0378">Hydrolase</keyword>
<dbReference type="GO" id="GO:0003937">
    <property type="term" value="F:IMP cyclohydrolase activity"/>
    <property type="evidence" value="ECO:0007669"/>
    <property type="project" value="InterPro"/>
</dbReference>
<dbReference type="PANTHER" id="PTHR11692">
    <property type="entry name" value="BIFUNCTIONAL PURINE BIOSYNTHESIS PROTEIN PURH"/>
    <property type="match status" value="1"/>
</dbReference>
<evidence type="ECO:0000256" key="3">
    <source>
        <dbReference type="ARBA" id="ARBA00022801"/>
    </source>
</evidence>
<accession>A0A0M0BMW8</accession>
<evidence type="ECO:0000256" key="4">
    <source>
        <dbReference type="ARBA" id="ARBA00023268"/>
    </source>
</evidence>
<dbReference type="SMART" id="SM00798">
    <property type="entry name" value="AICARFT_IMPCHas"/>
    <property type="match status" value="1"/>
</dbReference>
<dbReference type="PATRIC" id="fig|1685127.3.peg.1446"/>
<evidence type="ECO:0000256" key="2">
    <source>
        <dbReference type="ARBA" id="ARBA00022755"/>
    </source>
</evidence>
<dbReference type="GO" id="GO:0006189">
    <property type="term" value="P:'de novo' IMP biosynthetic process"/>
    <property type="evidence" value="ECO:0007669"/>
    <property type="project" value="TreeGrafter"/>
</dbReference>
<dbReference type="GO" id="GO:0004643">
    <property type="term" value="F:phosphoribosylaminoimidazolecarboxamide formyltransferase activity"/>
    <property type="evidence" value="ECO:0007669"/>
    <property type="project" value="InterPro"/>
</dbReference>
<sequence length="313" mass="33629">HQPAAMYRPRGERLIVGNLKELKGGKGGLSQTNLEDVNNALSILKYFDEPACAVMKHLNPSGVAASRGPGDSLREVYRRARDCDSLAAFGSVVGFNAAVDEETAEELLATFVEAVAAPSFDEEAMAALSQKRDLRVLQFEGLEGLSRFVGDDPGPRTFSTLLDGSIIVSTQLLTRVRGPEDLRIVTERRPTPREAADLVFSWHVCMNVRSNGVVVSRDGATLGIGTGQQDRVTAVKLALDKAVARGHGDELGGAVLASDGFFPFPDSVELMAEHGISACVQPGGSMRDKQVIEACDGHGIAMAFTDERCFRHF</sequence>
<evidence type="ECO:0000256" key="1">
    <source>
        <dbReference type="ARBA" id="ARBA00022679"/>
    </source>
</evidence>
<dbReference type="InterPro" id="IPR002695">
    <property type="entry name" value="PurH-like"/>
</dbReference>
<dbReference type="SUPFAM" id="SSF53927">
    <property type="entry name" value="Cytidine deaminase-like"/>
    <property type="match status" value="1"/>
</dbReference>
<dbReference type="Pfam" id="PF01808">
    <property type="entry name" value="AICARFT_IMPCHas"/>
    <property type="match status" value="1"/>
</dbReference>
<organism evidence="5 6">
    <name type="scientific">miscellaneous Crenarchaeota group-15 archaeon DG-45</name>
    <dbReference type="NCBI Taxonomy" id="1685127"/>
    <lineage>
        <taxon>Archaea</taxon>
        <taxon>Candidatus Bathyarchaeota</taxon>
        <taxon>MCG-15</taxon>
    </lineage>
</organism>
<feature type="non-terminal residue" evidence="5">
    <location>
        <position position="1"/>
    </location>
</feature>
<keyword evidence="4" id="KW-0511">Multifunctional enzyme</keyword>
<evidence type="ECO:0008006" key="7">
    <source>
        <dbReference type="Google" id="ProtNLM"/>
    </source>
</evidence>
<dbReference type="InterPro" id="IPR016193">
    <property type="entry name" value="Cytidine_deaminase-like"/>
</dbReference>
<comment type="caution">
    <text evidence="5">The sequence shown here is derived from an EMBL/GenBank/DDBJ whole genome shotgun (WGS) entry which is preliminary data.</text>
</comment>
<dbReference type="FunFam" id="3.40.140.20:FF:000001">
    <property type="entry name" value="Bifunctional purine biosynthesis protein PurH"/>
    <property type="match status" value="1"/>
</dbReference>
<dbReference type="GO" id="GO:0005829">
    <property type="term" value="C:cytosol"/>
    <property type="evidence" value="ECO:0007669"/>
    <property type="project" value="TreeGrafter"/>
</dbReference>
<dbReference type="Gene3D" id="3.40.140.20">
    <property type="match status" value="2"/>
</dbReference>
<evidence type="ECO:0000313" key="5">
    <source>
        <dbReference type="EMBL" id="KON29893.1"/>
    </source>
</evidence>
<proteinExistence type="predicted"/>
<dbReference type="Proteomes" id="UP000037210">
    <property type="component" value="Unassembled WGS sequence"/>
</dbReference>
<gene>
    <name evidence="5" type="ORF">AC482_05320</name>
</gene>
<dbReference type="EMBL" id="LFWZ01000048">
    <property type="protein sequence ID" value="KON29893.1"/>
    <property type="molecule type" value="Genomic_DNA"/>
</dbReference>
<reference evidence="5 6" key="1">
    <citation type="submission" date="2015-06" db="EMBL/GenBank/DDBJ databases">
        <title>New insights into the roles of widespread benthic archaea in carbon and nitrogen cycling.</title>
        <authorList>
            <person name="Lazar C.S."/>
            <person name="Baker B.J."/>
            <person name="Seitz K.W."/>
            <person name="Hyde A.S."/>
            <person name="Dick G.J."/>
            <person name="Hinrichs K.-U."/>
            <person name="Teske A.P."/>
        </authorList>
    </citation>
    <scope>NUCLEOTIDE SEQUENCE [LARGE SCALE GENOMIC DNA]</scope>
    <source>
        <strain evidence="5">DG-45</strain>
    </source>
</reference>
<dbReference type="InterPro" id="IPR024051">
    <property type="entry name" value="AICAR_Tfase_dup_dom_sf"/>
</dbReference>